<sequence>MLAFDNPLPFRPRRVLVAGVSGAGKTTLARQIAEVIDAPHTEIDGLYHGSDWVPRAAFLDDVRALVETPAWVTEWQYRSARPTLTAHADLLVWLDLPFFTVTLPRVTGRTIRRRMRREELWNGNVEPPLRSIFTERDHIVRWAVRTRKKYDALPLRLAEERPDLAIVRLRSPREVRAWVAGPLARV</sequence>
<reference evidence="1 2" key="1">
    <citation type="submission" date="2021-06" db="EMBL/GenBank/DDBJ databases">
        <title>Genome-based taxonomic framework of Microbacterium strains isolated from marine environment, the description of four new species and reclassification of four preexisting species.</title>
        <authorList>
            <person name="Lee S.D."/>
            <person name="Kim S.-M."/>
            <person name="Byeon Y.-S."/>
            <person name="Yang H.L."/>
            <person name="Kim I.S."/>
        </authorList>
    </citation>
    <scope>NUCLEOTIDE SEQUENCE [LARGE SCALE GENOMIC DNA]</scope>
    <source>
        <strain evidence="1 2">KACC 20514</strain>
    </source>
</reference>
<comment type="caution">
    <text evidence="1">The sequence shown here is derived from an EMBL/GenBank/DDBJ whole genome shotgun (WGS) entry which is preliminary data.</text>
</comment>
<dbReference type="RefSeq" id="WP_310891491.1">
    <property type="nucleotide sequence ID" value="NZ_BAAAGR010000006.1"/>
</dbReference>
<dbReference type="PANTHER" id="PTHR37816">
    <property type="entry name" value="YALI0E33011P"/>
    <property type="match status" value="1"/>
</dbReference>
<evidence type="ECO:0000313" key="1">
    <source>
        <dbReference type="EMBL" id="MDS0245841.1"/>
    </source>
</evidence>
<dbReference type="PANTHER" id="PTHR37816:SF1">
    <property type="entry name" value="TOXIN"/>
    <property type="match status" value="1"/>
</dbReference>
<dbReference type="Proteomes" id="UP001183582">
    <property type="component" value="Unassembled WGS sequence"/>
</dbReference>
<dbReference type="SUPFAM" id="SSF52540">
    <property type="entry name" value="P-loop containing nucleoside triphosphate hydrolases"/>
    <property type="match status" value="1"/>
</dbReference>
<proteinExistence type="predicted"/>
<protein>
    <submittedName>
        <fullName evidence="1">AAA family ATPase</fullName>
    </submittedName>
</protein>
<dbReference type="GeneID" id="301458463"/>
<gene>
    <name evidence="1" type="ORF">KZC50_09490</name>
</gene>
<accession>A0AAJ2HKX5</accession>
<dbReference type="InterPro" id="IPR052922">
    <property type="entry name" value="Cytidylate_Kinase-2"/>
</dbReference>
<dbReference type="Gene3D" id="3.40.50.300">
    <property type="entry name" value="P-loop containing nucleotide triphosphate hydrolases"/>
    <property type="match status" value="1"/>
</dbReference>
<dbReference type="InterPro" id="IPR027417">
    <property type="entry name" value="P-loop_NTPase"/>
</dbReference>
<dbReference type="EMBL" id="JAHWXH010000001">
    <property type="protein sequence ID" value="MDS0245841.1"/>
    <property type="molecule type" value="Genomic_DNA"/>
</dbReference>
<organism evidence="1 2">
    <name type="scientific">Microbacterium aurantiacum</name>
    <dbReference type="NCBI Taxonomy" id="162393"/>
    <lineage>
        <taxon>Bacteria</taxon>
        <taxon>Bacillati</taxon>
        <taxon>Actinomycetota</taxon>
        <taxon>Actinomycetes</taxon>
        <taxon>Micrococcales</taxon>
        <taxon>Microbacteriaceae</taxon>
        <taxon>Microbacterium</taxon>
    </lineage>
</organism>
<name>A0AAJ2HKX5_9MICO</name>
<evidence type="ECO:0000313" key="2">
    <source>
        <dbReference type="Proteomes" id="UP001183582"/>
    </source>
</evidence>
<dbReference type="AlphaFoldDB" id="A0AAJ2HKX5"/>